<keyword evidence="3" id="KW-1185">Reference proteome</keyword>
<evidence type="ECO:0000313" key="3">
    <source>
        <dbReference type="Proteomes" id="UP000619761"/>
    </source>
</evidence>
<reference evidence="3" key="1">
    <citation type="journal article" date="2019" name="Int. J. Syst. Evol. Microbiol.">
        <title>The Global Catalogue of Microorganisms (GCM) 10K type strain sequencing project: providing services to taxonomists for standard genome sequencing and annotation.</title>
        <authorList>
            <consortium name="The Broad Institute Genomics Platform"/>
            <consortium name="The Broad Institute Genome Sequencing Center for Infectious Disease"/>
            <person name="Wu L."/>
            <person name="Ma J."/>
        </authorList>
    </citation>
    <scope>NUCLEOTIDE SEQUENCE [LARGE SCALE GENOMIC DNA]</scope>
    <source>
        <strain evidence="3">KCTC 32239</strain>
    </source>
</reference>
<comment type="caution">
    <text evidence="2">The sequence shown here is derived from an EMBL/GenBank/DDBJ whole genome shotgun (WGS) entry which is preliminary data.</text>
</comment>
<evidence type="ECO:0008006" key="4">
    <source>
        <dbReference type="Google" id="ProtNLM"/>
    </source>
</evidence>
<name>A0ABQ3ARI4_9GAMM</name>
<evidence type="ECO:0000313" key="2">
    <source>
        <dbReference type="EMBL" id="GGY61787.1"/>
    </source>
</evidence>
<keyword evidence="1" id="KW-0812">Transmembrane</keyword>
<dbReference type="InterPro" id="IPR021730">
    <property type="entry name" value="YdbH"/>
</dbReference>
<dbReference type="Pfam" id="PF11739">
    <property type="entry name" value="YdbH-like"/>
    <property type="match status" value="1"/>
</dbReference>
<dbReference type="Proteomes" id="UP000619761">
    <property type="component" value="Unassembled WGS sequence"/>
</dbReference>
<sequence length="883" mass="97480">MIDIMRKRLSIITAVIVFLAVLIIAGVWQFNRVLKASSVDDLHYQIESLNVHGVQLSQLSFVYSSQSFPYVVQVRKLHMDWEWQNFIPQLNTLTIEQVVLNGLTRSAKNSAAEAKAVPAAFKLPENWRAPEFLPRQIHIRELVLKQPCAAGVCRITAKADALAEKEKITATLIASPGDQLDSQHQLRMTANYSVENNLPKLNANVVLDKNIDIQLSTHLVKKTEIYWLGKLSGSGSYLDNWWLPHLTSWGIKATPDLNQVNSAVAATLSVESDWQVSLTPLLNMPVNADLAQYSKATTGRWFLDVKIPQPFKIPPLGQFSGQTTVDIEMTAGQLNRYAVSADINAEQLNLPDAWQNFGISADKLHINLHSKVEAGASLAALPIEFFGDSQGNLAGKFSGHMVADVFAKKIIVDRFLLTAKANQLKPYADDELKNINVNLQAVGYWQPESFSFNLTEPGQISADANIKSLTLIAKSVRIIANKFSVAGKVVQGAVVWPELAIDSDAIISVDKLSHAQLKENSWRWQGKAKGFVSNLDVKGDLSIGSAFSMNHSVSVKSLQLNVEWKLADIFLLAANPFADTLRAWPPLLSLARGKLDAHGSFEFDLENKSLKKSNSFLNVQDVAGIYDTTAFDGINTKATINTADNHLKIVTNDIKVNQVNKGFIFGPLQAAGNYQATWEKPTEGKLALEYFNGVVVQGKVSTPKQDFDFSRPEQKLVVTLHQLNLTSLLQQYPTSELSGSGQLSGSIPIEISKKGIRISKGTVAAESPGGKLKYQSARATELAKSQPSMKLLTEALNDFQYSVLVSEVNYDETGKLLLSVRLEGKNPKLEKGRPINFNINFEEDIPAMLASIQLSSKVNDVIKKRLQEYLQRKPESTVISIKK</sequence>
<keyword evidence="1" id="KW-0472">Membrane</keyword>
<organism evidence="2 3">
    <name type="scientific">Cellvibrio zantedeschiae</name>
    <dbReference type="NCBI Taxonomy" id="1237077"/>
    <lineage>
        <taxon>Bacteria</taxon>
        <taxon>Pseudomonadati</taxon>
        <taxon>Pseudomonadota</taxon>
        <taxon>Gammaproteobacteria</taxon>
        <taxon>Cellvibrionales</taxon>
        <taxon>Cellvibrionaceae</taxon>
        <taxon>Cellvibrio</taxon>
    </lineage>
</organism>
<feature type="transmembrane region" description="Helical" evidence="1">
    <location>
        <begin position="9"/>
        <end position="28"/>
    </location>
</feature>
<dbReference type="EMBL" id="BMYZ01000001">
    <property type="protein sequence ID" value="GGY61787.1"/>
    <property type="molecule type" value="Genomic_DNA"/>
</dbReference>
<gene>
    <name evidence="2" type="ORF">GCM10011613_01530</name>
</gene>
<keyword evidence="1" id="KW-1133">Transmembrane helix</keyword>
<accession>A0ABQ3ARI4</accession>
<protein>
    <recommendedName>
        <fullName evidence="4">Dicarboxylate transport domain-containing protein</fullName>
    </recommendedName>
</protein>
<proteinExistence type="predicted"/>
<evidence type="ECO:0000256" key="1">
    <source>
        <dbReference type="SAM" id="Phobius"/>
    </source>
</evidence>